<feature type="transmembrane region" description="Helical" evidence="8">
    <location>
        <begin position="310"/>
        <end position="332"/>
    </location>
</feature>
<feature type="transmembrane region" description="Helical" evidence="8">
    <location>
        <begin position="417"/>
        <end position="437"/>
    </location>
</feature>
<gene>
    <name evidence="11" type="ORF">C3928_11645</name>
</gene>
<reference evidence="11 12" key="1">
    <citation type="submission" date="2018-02" db="EMBL/GenBank/DDBJ databases">
        <title>Draft genome sequences of four Legionella pneumophila clinical strains isolated in Ontario.</title>
        <authorList>
            <person name="Fortuna A."/>
            <person name="Ramnarine R."/>
            <person name="Li A."/>
            <person name="Frantz C."/>
            <person name="Mallo G."/>
        </authorList>
    </citation>
    <scope>NUCLEOTIDE SEQUENCE [LARGE SCALE GENOMIC DNA]</scope>
    <source>
        <strain evidence="11 12">LG61</strain>
    </source>
</reference>
<dbReference type="NCBIfam" id="TIGR02212">
    <property type="entry name" value="lolCE"/>
    <property type="match status" value="1"/>
</dbReference>
<dbReference type="PANTHER" id="PTHR30489">
    <property type="entry name" value="LIPOPROTEIN-RELEASING SYSTEM TRANSMEMBRANE PROTEIN LOLE"/>
    <property type="match status" value="1"/>
</dbReference>
<dbReference type="InterPro" id="IPR025857">
    <property type="entry name" value="MacB_PCD"/>
</dbReference>
<evidence type="ECO:0000256" key="7">
    <source>
        <dbReference type="ARBA" id="ARBA00023136"/>
    </source>
</evidence>
<keyword evidence="5 8" id="KW-0812">Transmembrane</keyword>
<dbReference type="InterPro" id="IPR003838">
    <property type="entry name" value="ABC3_permease_C"/>
</dbReference>
<dbReference type="EMBL" id="PQWY01000016">
    <property type="protein sequence ID" value="PPK29722.1"/>
    <property type="molecule type" value="Genomic_DNA"/>
</dbReference>
<feature type="domain" description="ABC3 transporter permease C-terminal" evidence="9">
    <location>
        <begin position="311"/>
        <end position="442"/>
    </location>
</feature>
<evidence type="ECO:0000256" key="5">
    <source>
        <dbReference type="ARBA" id="ARBA00022692"/>
    </source>
</evidence>
<feature type="transmembrane region" description="Helical" evidence="8">
    <location>
        <begin position="58"/>
        <end position="84"/>
    </location>
</feature>
<dbReference type="GO" id="GO:0044874">
    <property type="term" value="P:lipoprotein localization to outer membrane"/>
    <property type="evidence" value="ECO:0007669"/>
    <property type="project" value="TreeGrafter"/>
</dbReference>
<evidence type="ECO:0000256" key="3">
    <source>
        <dbReference type="ARBA" id="ARBA00022448"/>
    </source>
</evidence>
<evidence type="ECO:0000256" key="8">
    <source>
        <dbReference type="SAM" id="Phobius"/>
    </source>
</evidence>
<evidence type="ECO:0000256" key="1">
    <source>
        <dbReference type="ARBA" id="ARBA00004651"/>
    </source>
</evidence>
<feature type="transmembrane region" description="Helical" evidence="8">
    <location>
        <begin position="352"/>
        <end position="378"/>
    </location>
</feature>
<comment type="similarity">
    <text evidence="2">Belongs to the ABC-4 integral membrane protein family. LolC/E subfamily.</text>
</comment>
<dbReference type="InterPro" id="IPR011925">
    <property type="entry name" value="LolCE_TM"/>
</dbReference>
<feature type="transmembrane region" description="Helical" evidence="8">
    <location>
        <begin position="20"/>
        <end position="38"/>
    </location>
</feature>
<dbReference type="PANTHER" id="PTHR30489:SF0">
    <property type="entry name" value="LIPOPROTEIN-RELEASING SYSTEM TRANSMEMBRANE PROTEIN LOLE"/>
    <property type="match status" value="1"/>
</dbReference>
<dbReference type="GO" id="GO:0042953">
    <property type="term" value="P:lipoprotein transport"/>
    <property type="evidence" value="ECO:0007669"/>
    <property type="project" value="InterPro"/>
</dbReference>
<dbReference type="AlphaFoldDB" id="A0A2S6EX03"/>
<organism evidence="11 12">
    <name type="scientific">Legionella pneumophila</name>
    <dbReference type="NCBI Taxonomy" id="446"/>
    <lineage>
        <taxon>Bacteria</taxon>
        <taxon>Pseudomonadati</taxon>
        <taxon>Pseudomonadota</taxon>
        <taxon>Gammaproteobacteria</taxon>
        <taxon>Legionellales</taxon>
        <taxon>Legionellaceae</taxon>
        <taxon>Legionella</taxon>
    </lineage>
</organism>
<evidence type="ECO:0000256" key="4">
    <source>
        <dbReference type="ARBA" id="ARBA00022475"/>
    </source>
</evidence>
<sequence length="451" mass="49768">MSDDELLISSLKSLGFNLGLFCKCCTILTLIQLNTIMYKPLALFIGLRYTRSRKKNHFVSFISLSSMLGIGMGVMVLITVLSVMNGFDQEIHRRFFGMAPEITITGPDERLSDWPEVVKKIETIPGIKAIAPYVGSQGLLTHEGQVLPIVLTGILPEKEQSVTHLNKKLLAGNMDNLKHFGIILGKGLADSLGVMIGDKVTIMIPQATVTPAGMIPRFKRFTVVGVFSAGTGFNFDTKLAFINIEDAQKLMQFDKNDVSGIKMKINNVYKAPELSYELSDRLGEGYQVGNWTQQFGAFFEAVKMEKTMMFMILLLIIAVAAFNLVSSLVMVVNDKQAEIAILRTIGATPSTILWVFIVQGMMVGLVGTILGLLGGLVLANNATEIVNALQSFFQVKVLSSSIYFVDYLPSKIMFRDLWQVCVMALLMSFAATIYPAWRASKTVIAEALHYE</sequence>
<dbReference type="InterPro" id="IPR051447">
    <property type="entry name" value="Lipoprotein-release_system"/>
</dbReference>
<keyword evidence="3" id="KW-0813">Transport</keyword>
<proteinExistence type="inferred from homology"/>
<evidence type="ECO:0000313" key="12">
    <source>
        <dbReference type="Proteomes" id="UP000239239"/>
    </source>
</evidence>
<keyword evidence="11" id="KW-0449">Lipoprotein</keyword>
<dbReference type="GO" id="GO:0098797">
    <property type="term" value="C:plasma membrane protein complex"/>
    <property type="evidence" value="ECO:0007669"/>
    <property type="project" value="TreeGrafter"/>
</dbReference>
<accession>A0A2S6EX03</accession>
<comment type="caution">
    <text evidence="11">The sequence shown here is derived from an EMBL/GenBank/DDBJ whole genome shotgun (WGS) entry which is preliminary data.</text>
</comment>
<keyword evidence="4" id="KW-1003">Cell membrane</keyword>
<evidence type="ECO:0000259" key="9">
    <source>
        <dbReference type="Pfam" id="PF02687"/>
    </source>
</evidence>
<evidence type="ECO:0000256" key="2">
    <source>
        <dbReference type="ARBA" id="ARBA00005236"/>
    </source>
</evidence>
<dbReference type="Pfam" id="PF12704">
    <property type="entry name" value="MacB_PCD"/>
    <property type="match status" value="1"/>
</dbReference>
<dbReference type="Pfam" id="PF02687">
    <property type="entry name" value="FtsX"/>
    <property type="match status" value="1"/>
</dbReference>
<evidence type="ECO:0000313" key="11">
    <source>
        <dbReference type="EMBL" id="PPK29722.1"/>
    </source>
</evidence>
<evidence type="ECO:0000259" key="10">
    <source>
        <dbReference type="Pfam" id="PF12704"/>
    </source>
</evidence>
<keyword evidence="7 8" id="KW-0472">Membrane</keyword>
<dbReference type="OrthoDB" id="9808461at2"/>
<feature type="domain" description="MacB-like periplasmic core" evidence="10">
    <location>
        <begin position="64"/>
        <end position="267"/>
    </location>
</feature>
<evidence type="ECO:0000256" key="6">
    <source>
        <dbReference type="ARBA" id="ARBA00022989"/>
    </source>
</evidence>
<dbReference type="Proteomes" id="UP000239239">
    <property type="component" value="Unassembled WGS sequence"/>
</dbReference>
<comment type="subcellular location">
    <subcellularLocation>
        <location evidence="1">Cell membrane</location>
        <topology evidence="1">Multi-pass membrane protein</topology>
    </subcellularLocation>
</comment>
<name>A0A2S6EX03_LEGPN</name>
<keyword evidence="6 8" id="KW-1133">Transmembrane helix</keyword>
<protein>
    <submittedName>
        <fullName evidence="11">Lipoprotein-releasing system transmembrane subunit LolC</fullName>
    </submittedName>
</protein>